<dbReference type="Gene3D" id="1.10.287.950">
    <property type="entry name" value="Methyl-accepting chemotaxis protein"/>
    <property type="match status" value="1"/>
</dbReference>
<dbReference type="InterPro" id="IPR051310">
    <property type="entry name" value="MCP_chemotaxis"/>
</dbReference>
<dbReference type="AlphaFoldDB" id="A0A1H3DJT3"/>
<dbReference type="PROSITE" id="PS50112">
    <property type="entry name" value="PAS"/>
    <property type="match status" value="1"/>
</dbReference>
<dbReference type="OrthoDB" id="9781845at2"/>
<dbReference type="PROSITE" id="PS50885">
    <property type="entry name" value="HAMP"/>
    <property type="match status" value="2"/>
</dbReference>
<proteinExistence type="inferred from homology"/>
<sequence>MLNRLTIKTKLRLLAGVPTFILLVLTLMNVTRLTTEIQNAHHAQTIAALVVALGEVAHELQKERGLSAGFLASRGAKFADRLPAQRTASATEIVALRTTLNAVDLTGTAPDYRGALRTALDDLERLTAVRARIDQFSVLPPESFQIYSDAIAKLLDVAMRSSNELPDAHLARLANTKSALLYLKERNGQERAILSGALSAGQIAAPQYEMLLTLLSDQTNFQRLTLTLAIPEQRAALNQALDHPSVKEVEQVEQMVRSIGVGSELIYPPELWFDQITVKIDRLRSVEEQFSQVITATVMQQRQQAHAALIAFLLLIGLTLLVTVWLGAVMVSGIVRQMGGEPAFAVSVARAIADGALNQAIPLRADDHTSLLAAMKHMQQQLRERIEAERQLAADSRRIQSALDKASTNVMVVDTTEHIIYMNAAMQRLMHEAEAEIRLDLPDFDASALIGQPFAALQSGPRTREPLAELTHERSEEIRLGGRLFRRVANPVHNDNGERLGTVVEWTDRSGEVSIEQELSALVEAAVHGDFSGHLDSRGKSGFFLHLSEGLNRLLGIVSAGLSDLARVMNAIAQGDLSQRIDAEYEGTFGNLKSDTNATLEHLRAVVGRILDTSTAINHAAQELSTGNQDLSTRTEAQASSLEQTASSMERFNASVQRNAEHAQQANTLSATANQRIQRGGETVRSVVGTMGLIQESSQRIADIISVIDSIAFQTNILALNAAVEAARAGEQGKGFAVVAMEVRHLAQRSAQAAKEIKTLILASLSQVDDGAKLAQQAGIEMDEVVESFRQVATLISAIANASIEQSTGIDQVTRSVAQLDAMTQQNAALVEQAAAATESLEDQARELARAIAIFKLNQH</sequence>
<dbReference type="EMBL" id="FNOW01000009">
    <property type="protein sequence ID" value="SDX66368.1"/>
    <property type="molecule type" value="Genomic_DNA"/>
</dbReference>
<dbReference type="SMART" id="SM00283">
    <property type="entry name" value="MA"/>
    <property type="match status" value="1"/>
</dbReference>
<organism evidence="12 13">
    <name type="scientific">Allochromatium warmingii</name>
    <name type="common">Chromatium warmingii</name>
    <dbReference type="NCBI Taxonomy" id="61595"/>
    <lineage>
        <taxon>Bacteria</taxon>
        <taxon>Pseudomonadati</taxon>
        <taxon>Pseudomonadota</taxon>
        <taxon>Gammaproteobacteria</taxon>
        <taxon>Chromatiales</taxon>
        <taxon>Chromatiaceae</taxon>
        <taxon>Allochromatium</taxon>
    </lineage>
</organism>
<dbReference type="InterPro" id="IPR010910">
    <property type="entry name" value="Nitrate/nitrite_sensing_bac"/>
</dbReference>
<feature type="transmembrane region" description="Helical" evidence="7">
    <location>
        <begin position="12"/>
        <end position="30"/>
    </location>
</feature>
<evidence type="ECO:0000256" key="3">
    <source>
        <dbReference type="ARBA" id="ARBA00023224"/>
    </source>
</evidence>
<dbReference type="InterPro" id="IPR004089">
    <property type="entry name" value="MCPsignal_dom"/>
</dbReference>
<dbReference type="STRING" id="61595.SAMN05421644_1096"/>
<dbReference type="GO" id="GO:0004888">
    <property type="term" value="F:transmembrane signaling receptor activity"/>
    <property type="evidence" value="ECO:0007669"/>
    <property type="project" value="TreeGrafter"/>
</dbReference>
<dbReference type="GO" id="GO:0005886">
    <property type="term" value="C:plasma membrane"/>
    <property type="evidence" value="ECO:0007669"/>
    <property type="project" value="TreeGrafter"/>
</dbReference>
<keyword evidence="7" id="KW-0812">Transmembrane</keyword>
<dbReference type="Pfam" id="PF08376">
    <property type="entry name" value="NIT"/>
    <property type="match status" value="1"/>
</dbReference>
<dbReference type="Pfam" id="PF13188">
    <property type="entry name" value="PAS_8"/>
    <property type="match status" value="1"/>
</dbReference>
<evidence type="ECO:0000313" key="13">
    <source>
        <dbReference type="Proteomes" id="UP000198672"/>
    </source>
</evidence>
<protein>
    <submittedName>
        <fullName evidence="12">Methyl-accepting chemotaxis protein</fullName>
    </submittedName>
</protein>
<dbReference type="SUPFAM" id="SSF55785">
    <property type="entry name" value="PYP-like sensor domain (PAS domain)"/>
    <property type="match status" value="1"/>
</dbReference>
<feature type="coiled-coil region" evidence="6">
    <location>
        <begin position="820"/>
        <end position="851"/>
    </location>
</feature>
<feature type="domain" description="HAMP" evidence="10">
    <location>
        <begin position="346"/>
        <end position="387"/>
    </location>
</feature>
<dbReference type="SUPFAM" id="SSF58104">
    <property type="entry name" value="Methyl-accepting chemotaxis protein (MCP) signaling domain"/>
    <property type="match status" value="1"/>
</dbReference>
<feature type="domain" description="HAMP" evidence="10">
    <location>
        <begin position="556"/>
        <end position="608"/>
    </location>
</feature>
<dbReference type="PROSITE" id="PS50906">
    <property type="entry name" value="NIT"/>
    <property type="match status" value="1"/>
</dbReference>
<evidence type="ECO:0000256" key="6">
    <source>
        <dbReference type="SAM" id="Coils"/>
    </source>
</evidence>
<evidence type="ECO:0000256" key="4">
    <source>
        <dbReference type="ARBA" id="ARBA00029447"/>
    </source>
</evidence>
<evidence type="ECO:0000256" key="5">
    <source>
        <dbReference type="PROSITE-ProRule" id="PRU00284"/>
    </source>
</evidence>
<evidence type="ECO:0000256" key="2">
    <source>
        <dbReference type="ARBA" id="ARBA00022481"/>
    </source>
</evidence>
<keyword evidence="7" id="KW-0472">Membrane</keyword>
<feature type="domain" description="NIT" evidence="11">
    <location>
        <begin position="51"/>
        <end position="301"/>
    </location>
</feature>
<comment type="subcellular location">
    <subcellularLocation>
        <location evidence="1">Membrane</location>
    </subcellularLocation>
</comment>
<dbReference type="Pfam" id="PF00015">
    <property type="entry name" value="MCPsignal"/>
    <property type="match status" value="1"/>
</dbReference>
<dbReference type="FunFam" id="1.10.287.950:FF:000001">
    <property type="entry name" value="Methyl-accepting chemotaxis sensory transducer"/>
    <property type="match status" value="1"/>
</dbReference>
<keyword evidence="2" id="KW-0488">Methylation</keyword>
<evidence type="ECO:0000259" key="9">
    <source>
        <dbReference type="PROSITE" id="PS50112"/>
    </source>
</evidence>
<dbReference type="Proteomes" id="UP000198672">
    <property type="component" value="Unassembled WGS sequence"/>
</dbReference>
<evidence type="ECO:0000256" key="7">
    <source>
        <dbReference type="SAM" id="Phobius"/>
    </source>
</evidence>
<evidence type="ECO:0000313" key="12">
    <source>
        <dbReference type="EMBL" id="SDX66368.1"/>
    </source>
</evidence>
<dbReference type="Gene3D" id="6.10.340.10">
    <property type="match status" value="1"/>
</dbReference>
<dbReference type="Gene3D" id="3.30.450.20">
    <property type="entry name" value="PAS domain"/>
    <property type="match status" value="1"/>
</dbReference>
<accession>A0A1H3DJT3</accession>
<dbReference type="InterPro" id="IPR035965">
    <property type="entry name" value="PAS-like_dom_sf"/>
</dbReference>
<dbReference type="GO" id="GO:0006935">
    <property type="term" value="P:chemotaxis"/>
    <property type="evidence" value="ECO:0007669"/>
    <property type="project" value="TreeGrafter"/>
</dbReference>
<dbReference type="InterPro" id="IPR013587">
    <property type="entry name" value="Nitrate/nitrite_sensing"/>
</dbReference>
<evidence type="ECO:0000259" key="11">
    <source>
        <dbReference type="PROSITE" id="PS50906"/>
    </source>
</evidence>
<keyword evidence="7" id="KW-1133">Transmembrane helix</keyword>
<reference evidence="13" key="1">
    <citation type="submission" date="2016-10" db="EMBL/GenBank/DDBJ databases">
        <authorList>
            <person name="Varghese N."/>
            <person name="Submissions S."/>
        </authorList>
    </citation>
    <scope>NUCLEOTIDE SEQUENCE [LARGE SCALE GENOMIC DNA]</scope>
    <source>
        <strain evidence="13">DSM 173</strain>
    </source>
</reference>
<evidence type="ECO:0000259" key="8">
    <source>
        <dbReference type="PROSITE" id="PS50111"/>
    </source>
</evidence>
<dbReference type="PANTHER" id="PTHR43531">
    <property type="entry name" value="PROTEIN ICFG"/>
    <property type="match status" value="1"/>
</dbReference>
<dbReference type="PROSITE" id="PS50111">
    <property type="entry name" value="CHEMOTAXIS_TRANSDUC_2"/>
    <property type="match status" value="1"/>
</dbReference>
<name>A0A1H3DJT3_ALLWA</name>
<keyword evidence="3 5" id="KW-0807">Transducer</keyword>
<feature type="domain" description="PAS" evidence="9">
    <location>
        <begin position="395"/>
        <end position="437"/>
    </location>
</feature>
<dbReference type="CDD" id="cd11386">
    <property type="entry name" value="MCP_signal"/>
    <property type="match status" value="1"/>
</dbReference>
<evidence type="ECO:0000256" key="1">
    <source>
        <dbReference type="ARBA" id="ARBA00004370"/>
    </source>
</evidence>
<dbReference type="PANTHER" id="PTHR43531:SF14">
    <property type="entry name" value="METHYL-ACCEPTING CHEMOTAXIS PROTEIN I-RELATED"/>
    <property type="match status" value="1"/>
</dbReference>
<feature type="domain" description="Methyl-accepting transducer" evidence="8">
    <location>
        <begin position="613"/>
        <end position="842"/>
    </location>
</feature>
<dbReference type="SMART" id="SM00304">
    <property type="entry name" value="HAMP"/>
    <property type="match status" value="2"/>
</dbReference>
<dbReference type="GO" id="GO:0007165">
    <property type="term" value="P:signal transduction"/>
    <property type="evidence" value="ECO:0007669"/>
    <property type="project" value="UniProtKB-KW"/>
</dbReference>
<feature type="transmembrane region" description="Helical" evidence="7">
    <location>
        <begin position="307"/>
        <end position="328"/>
    </location>
</feature>
<gene>
    <name evidence="12" type="ORF">SAMN05421644_1096</name>
</gene>
<dbReference type="RefSeq" id="WP_091332553.1">
    <property type="nucleotide sequence ID" value="NZ_FNOW01000009.1"/>
</dbReference>
<comment type="similarity">
    <text evidence="4">Belongs to the methyl-accepting chemotaxis (MCP) protein family.</text>
</comment>
<keyword evidence="13" id="KW-1185">Reference proteome</keyword>
<dbReference type="InterPro" id="IPR000014">
    <property type="entry name" value="PAS"/>
</dbReference>
<evidence type="ECO:0000259" key="10">
    <source>
        <dbReference type="PROSITE" id="PS50885"/>
    </source>
</evidence>
<dbReference type="InterPro" id="IPR003660">
    <property type="entry name" value="HAMP_dom"/>
</dbReference>
<keyword evidence="6" id="KW-0175">Coiled coil</keyword>
<dbReference type="Pfam" id="PF18947">
    <property type="entry name" value="HAMP_2"/>
    <property type="match status" value="1"/>
</dbReference>